<dbReference type="PROSITE" id="PS01331">
    <property type="entry name" value="THYMIDYLATE_KINASE"/>
    <property type="match status" value="1"/>
</dbReference>
<feature type="binding site" evidence="12">
    <location>
        <begin position="16"/>
        <end position="23"/>
    </location>
    <ligand>
        <name>ATP</name>
        <dbReference type="ChEBI" id="CHEBI:30616"/>
    </ligand>
</feature>
<evidence type="ECO:0000256" key="7">
    <source>
        <dbReference type="ARBA" id="ARBA00022777"/>
    </source>
</evidence>
<gene>
    <name evidence="12 14" type="primary">tmk</name>
    <name evidence="14" type="ORF">DMENIID0002_08750</name>
</gene>
<name>A0AAT9G8X1_9RICK</name>
<evidence type="ECO:0000256" key="10">
    <source>
        <dbReference type="ARBA" id="ARBA00048743"/>
    </source>
</evidence>
<dbReference type="GO" id="GO:0004798">
    <property type="term" value="F:dTMP kinase activity"/>
    <property type="evidence" value="ECO:0007669"/>
    <property type="project" value="UniProtKB-UniRule"/>
</dbReference>
<reference evidence="14" key="1">
    <citation type="submission" date="2024-01" db="EMBL/GenBank/DDBJ databases">
        <title>Sequencing the genomes of a sandfly, Sergentomyia squamirostris, and its two endosymbionts.</title>
        <authorList>
            <person name="Itokawa K."/>
            <person name="Sanjoba C."/>
        </authorList>
    </citation>
    <scope>NUCLEOTIDE SEQUENCE</scope>
    <source>
        <strain evidence="14">RiSSQ</strain>
    </source>
</reference>
<dbReference type="GO" id="GO:0006233">
    <property type="term" value="P:dTDP biosynthetic process"/>
    <property type="evidence" value="ECO:0007669"/>
    <property type="project" value="InterPro"/>
</dbReference>
<sequence>MIAMSIKKGKFITFEGGEGCGKSTQSNMLYQYLLSQNISADLTREVGGTISAEKMRDILVNQDLLPMSELLQIMAARYEHVHKRIIPKLDCGISVICDRFVDSTACYQGQDIGIDLVYDLHKSLISDVMPDITFCIDIDPNIALPRALVRGNNNKFESKNIEFHQKVYDGFQYISAKFPNRIVKINASTLSVQEIHDIIVAMLVTKVW</sequence>
<dbReference type="InterPro" id="IPR018095">
    <property type="entry name" value="Thymidylate_kin_CS"/>
</dbReference>
<evidence type="ECO:0000256" key="8">
    <source>
        <dbReference type="ARBA" id="ARBA00022840"/>
    </source>
</evidence>
<dbReference type="PANTHER" id="PTHR10344">
    <property type="entry name" value="THYMIDYLATE KINASE"/>
    <property type="match status" value="1"/>
</dbReference>
<dbReference type="SUPFAM" id="SSF52540">
    <property type="entry name" value="P-loop containing nucleoside triphosphate hydrolases"/>
    <property type="match status" value="1"/>
</dbReference>
<evidence type="ECO:0000256" key="5">
    <source>
        <dbReference type="ARBA" id="ARBA00022727"/>
    </source>
</evidence>
<evidence type="ECO:0000256" key="6">
    <source>
        <dbReference type="ARBA" id="ARBA00022741"/>
    </source>
</evidence>
<dbReference type="AlphaFoldDB" id="A0AAT9G8X1"/>
<proteinExistence type="inferred from homology"/>
<dbReference type="InterPro" id="IPR018094">
    <property type="entry name" value="Thymidylate_kinase"/>
</dbReference>
<dbReference type="InterPro" id="IPR039430">
    <property type="entry name" value="Thymidylate_kin-like_dom"/>
</dbReference>
<evidence type="ECO:0000259" key="13">
    <source>
        <dbReference type="Pfam" id="PF02223"/>
    </source>
</evidence>
<keyword evidence="6 12" id="KW-0547">Nucleotide-binding</keyword>
<protein>
    <recommendedName>
        <fullName evidence="3 12">Thymidylate kinase</fullName>
        <ecNumber evidence="2 12">2.7.4.9</ecNumber>
    </recommendedName>
    <alternativeName>
        <fullName evidence="9 12">dTMP kinase</fullName>
    </alternativeName>
</protein>
<dbReference type="NCBIfam" id="TIGR00041">
    <property type="entry name" value="DTMP_kinase"/>
    <property type="match status" value="1"/>
</dbReference>
<dbReference type="PANTHER" id="PTHR10344:SF4">
    <property type="entry name" value="UMP-CMP KINASE 2, MITOCHONDRIAL"/>
    <property type="match status" value="1"/>
</dbReference>
<keyword evidence="7 12" id="KW-0418">Kinase</keyword>
<keyword evidence="4 12" id="KW-0808">Transferase</keyword>
<comment type="similarity">
    <text evidence="1 12">Belongs to the thymidylate kinase family.</text>
</comment>
<evidence type="ECO:0000256" key="3">
    <source>
        <dbReference type="ARBA" id="ARBA00017144"/>
    </source>
</evidence>
<keyword evidence="5 12" id="KW-0545">Nucleotide biosynthesis</keyword>
<dbReference type="GO" id="GO:0006235">
    <property type="term" value="P:dTTP biosynthetic process"/>
    <property type="evidence" value="ECO:0007669"/>
    <property type="project" value="UniProtKB-UniRule"/>
</dbReference>
<dbReference type="EC" id="2.7.4.9" evidence="2 12"/>
<evidence type="ECO:0000256" key="12">
    <source>
        <dbReference type="HAMAP-Rule" id="MF_00165"/>
    </source>
</evidence>
<evidence type="ECO:0000313" key="14">
    <source>
        <dbReference type="EMBL" id="BFD46229.1"/>
    </source>
</evidence>
<dbReference type="GO" id="GO:0005829">
    <property type="term" value="C:cytosol"/>
    <property type="evidence" value="ECO:0007669"/>
    <property type="project" value="TreeGrafter"/>
</dbReference>
<comment type="function">
    <text evidence="11 12">Phosphorylation of dTMP to form dTDP in both de novo and salvage pathways of dTTP synthesis.</text>
</comment>
<keyword evidence="8 12" id="KW-0067">ATP-binding</keyword>
<dbReference type="HAMAP" id="MF_00165">
    <property type="entry name" value="Thymidylate_kinase"/>
    <property type="match status" value="1"/>
</dbReference>
<evidence type="ECO:0000256" key="1">
    <source>
        <dbReference type="ARBA" id="ARBA00009776"/>
    </source>
</evidence>
<feature type="domain" description="Thymidylate kinase-like" evidence="13">
    <location>
        <begin position="14"/>
        <end position="198"/>
    </location>
</feature>
<dbReference type="GO" id="GO:0006227">
    <property type="term" value="P:dUDP biosynthetic process"/>
    <property type="evidence" value="ECO:0007669"/>
    <property type="project" value="TreeGrafter"/>
</dbReference>
<organism evidence="14">
    <name type="scientific">Candidatus Tisiphia endosymbiont of Sergentomyia squamirostris</name>
    <dbReference type="NCBI Taxonomy" id="3113639"/>
    <lineage>
        <taxon>Bacteria</taxon>
        <taxon>Pseudomonadati</taxon>
        <taxon>Pseudomonadota</taxon>
        <taxon>Alphaproteobacteria</taxon>
        <taxon>Rickettsiales</taxon>
        <taxon>Rickettsiaceae</taxon>
        <taxon>Rickettsieae</taxon>
        <taxon>Candidatus Tisiphia</taxon>
    </lineage>
</organism>
<dbReference type="Pfam" id="PF02223">
    <property type="entry name" value="Thymidylate_kin"/>
    <property type="match status" value="1"/>
</dbReference>
<evidence type="ECO:0000256" key="11">
    <source>
        <dbReference type="ARBA" id="ARBA00057735"/>
    </source>
</evidence>
<dbReference type="EMBL" id="AP029170">
    <property type="protein sequence ID" value="BFD46229.1"/>
    <property type="molecule type" value="Genomic_DNA"/>
</dbReference>
<dbReference type="CDD" id="cd01672">
    <property type="entry name" value="TMPK"/>
    <property type="match status" value="1"/>
</dbReference>
<evidence type="ECO:0000256" key="2">
    <source>
        <dbReference type="ARBA" id="ARBA00012980"/>
    </source>
</evidence>
<dbReference type="Gene3D" id="3.40.50.300">
    <property type="entry name" value="P-loop containing nucleotide triphosphate hydrolases"/>
    <property type="match status" value="1"/>
</dbReference>
<comment type="catalytic activity">
    <reaction evidence="10 12">
        <text>dTMP + ATP = dTDP + ADP</text>
        <dbReference type="Rhea" id="RHEA:13517"/>
        <dbReference type="ChEBI" id="CHEBI:30616"/>
        <dbReference type="ChEBI" id="CHEBI:58369"/>
        <dbReference type="ChEBI" id="CHEBI:63528"/>
        <dbReference type="ChEBI" id="CHEBI:456216"/>
        <dbReference type="EC" id="2.7.4.9"/>
    </reaction>
</comment>
<evidence type="ECO:0000256" key="9">
    <source>
        <dbReference type="ARBA" id="ARBA00029962"/>
    </source>
</evidence>
<dbReference type="FunFam" id="3.40.50.300:FF:000225">
    <property type="entry name" value="Thymidylate kinase"/>
    <property type="match status" value="1"/>
</dbReference>
<dbReference type="InterPro" id="IPR027417">
    <property type="entry name" value="P-loop_NTPase"/>
</dbReference>
<dbReference type="GO" id="GO:0005524">
    <property type="term" value="F:ATP binding"/>
    <property type="evidence" value="ECO:0007669"/>
    <property type="project" value="UniProtKB-UniRule"/>
</dbReference>
<evidence type="ECO:0000256" key="4">
    <source>
        <dbReference type="ARBA" id="ARBA00022679"/>
    </source>
</evidence>
<accession>A0AAT9G8X1</accession>